<proteinExistence type="predicted"/>
<feature type="compositionally biased region" description="Basic and acidic residues" evidence="1">
    <location>
        <begin position="541"/>
        <end position="551"/>
    </location>
</feature>
<evidence type="ECO:0000256" key="2">
    <source>
        <dbReference type="SAM" id="Phobius"/>
    </source>
</evidence>
<dbReference type="SUPFAM" id="SSF51306">
    <property type="entry name" value="LexA/Signal peptidase"/>
    <property type="match status" value="1"/>
</dbReference>
<reference evidence="4" key="1">
    <citation type="journal article" date="2019" name="Int. J. Syst. Evol. Microbiol.">
        <title>The Global Catalogue of Microorganisms (GCM) 10K type strain sequencing project: providing services to taxonomists for standard genome sequencing and annotation.</title>
        <authorList>
            <consortium name="The Broad Institute Genomics Platform"/>
            <consortium name="The Broad Institute Genome Sequencing Center for Infectious Disease"/>
            <person name="Wu L."/>
            <person name="Ma J."/>
        </authorList>
    </citation>
    <scope>NUCLEOTIDE SEQUENCE [LARGE SCALE GENOMIC DNA]</scope>
    <source>
        <strain evidence="4">CCM 7526</strain>
    </source>
</reference>
<sequence>MAAVLATAAIGAWGIKTEQLSYVVTHGISMQPTYHAGDLVILLKFDSYEVGQIAAYDGTDGVEVLHRIIGGSADTGFVLQGDNNKSIDHAQPKSDELIGRAVLHIPKAGTWIQPLLSPTGLGMLGFLFVSGGAARAKSRRDILRGRSRKRVKGMSGGGGSWATAAAVFKAVSRLHPALRVLAAVTVVCGVLGLALGSLGWIKPVTEIVTGTGRPGESMTFAYSAEVPHSAAYDGTTVYSPDPVFRKLAGLIDLHLNYRGEAGRIEVTGRLAAQNGWHKTLQLSQPQQFMTDRYTGTVQINLEAIDQRIAAAGTAIGADMTGTTLAITARVEHNDGTVFEPQISLNVSPLLLTLTSGPQSLVVDQSSASVGSRIQDRQIGAFGYDLVTAASARKYAVYLILAALAGAGIVAWMALGHVPLRTRTQIQRRYPHLIVPVEPMASPPGKPVVVVDTFPALVKLAEKYGQLILTWTRPDGADDFVVRDEGILYRYRIEPNLVPVVPAKVERQPAASSPSGRVAPGAGTVPPLQLPPVPETPPELQADLREAEDPARLEGAPVNKTAPRKRASRTAAAKAAAKTTATKAAPTKRAPAKAPAKRTRAQAKTPSAPAPEAAMTAASEIAFSPDEPTQSAFDAGGLEAGGPDVTTDAAQSPGTGVTAEAIVEAMDLQPERVPTDEASASTPLPGSTTDKSGTSLAAEPELKTSPESTSDSGQPEQDPAALAIPPETHIPEDTSSAHPEGLKVEADLLPFERGQVTAGTEDPDRDAAETEHPVAQAKVITPSPGAEAAEPVGHAAKPEHSTTGPKAQTAAPGQSTVEPDATALGPGRPTTESESTVAEPAPTEPAGPEGIEPEPAPEAIRLEPSAMTETTQAESTTAPETARPEATDSRPSRSQQRTSRRKGRSRRSPQPAMDEPPTADRPASADEPVEQPTAVIPDAPANEAREAMKDLADRNRPITTPEPEPEAQPEPKREPIYDFLPAAKRAPSPPDPEDEPEA</sequence>
<name>A0ABW4ADA8_9ACTN</name>
<feature type="region of interest" description="Disordered" evidence="1">
    <location>
        <begin position="507"/>
        <end position="997"/>
    </location>
</feature>
<keyword evidence="4" id="KW-1185">Reference proteome</keyword>
<feature type="compositionally biased region" description="Low complexity" evidence="1">
    <location>
        <begin position="837"/>
        <end position="849"/>
    </location>
</feature>
<dbReference type="InterPro" id="IPR036286">
    <property type="entry name" value="LexA/Signal_pep-like_sf"/>
</dbReference>
<feature type="compositionally biased region" description="Pro residues" evidence="1">
    <location>
        <begin position="527"/>
        <end position="536"/>
    </location>
</feature>
<evidence type="ECO:0000313" key="4">
    <source>
        <dbReference type="Proteomes" id="UP001597183"/>
    </source>
</evidence>
<dbReference type="EMBL" id="JBHTMK010000037">
    <property type="protein sequence ID" value="MFD1368530.1"/>
    <property type="molecule type" value="Genomic_DNA"/>
</dbReference>
<feature type="compositionally biased region" description="Basic and acidic residues" evidence="1">
    <location>
        <begin position="942"/>
        <end position="955"/>
    </location>
</feature>
<feature type="compositionally biased region" description="Low complexity" evidence="1">
    <location>
        <begin position="601"/>
        <end position="621"/>
    </location>
</feature>
<feature type="compositionally biased region" description="Basic residues" evidence="1">
    <location>
        <begin position="897"/>
        <end position="906"/>
    </location>
</feature>
<keyword evidence="2" id="KW-1133">Transmembrane helix</keyword>
<feature type="compositionally biased region" description="Low complexity" evidence="1">
    <location>
        <begin position="568"/>
        <end position="593"/>
    </location>
</feature>
<organism evidence="3 4">
    <name type="scientific">Actinoplanes sichuanensis</name>
    <dbReference type="NCBI Taxonomy" id="512349"/>
    <lineage>
        <taxon>Bacteria</taxon>
        <taxon>Bacillati</taxon>
        <taxon>Actinomycetota</taxon>
        <taxon>Actinomycetes</taxon>
        <taxon>Micromonosporales</taxon>
        <taxon>Micromonosporaceae</taxon>
        <taxon>Actinoplanes</taxon>
    </lineage>
</organism>
<feature type="compositionally biased region" description="Basic and acidic residues" evidence="1">
    <location>
        <begin position="881"/>
        <end position="890"/>
    </location>
</feature>
<feature type="transmembrane region" description="Helical" evidence="2">
    <location>
        <begin position="394"/>
        <end position="414"/>
    </location>
</feature>
<dbReference type="Proteomes" id="UP001597183">
    <property type="component" value="Unassembled WGS sequence"/>
</dbReference>
<protein>
    <submittedName>
        <fullName evidence="3">DUF5305 family protein</fullName>
    </submittedName>
</protein>
<feature type="compositionally biased region" description="Polar residues" evidence="1">
    <location>
        <begin position="800"/>
        <end position="816"/>
    </location>
</feature>
<gene>
    <name evidence="3" type="ORF">ACFQ5G_24540</name>
</gene>
<comment type="caution">
    <text evidence="3">The sequence shown here is derived from an EMBL/GenBank/DDBJ whole genome shotgun (WGS) entry which is preliminary data.</text>
</comment>
<dbReference type="RefSeq" id="WP_317788668.1">
    <property type="nucleotide sequence ID" value="NZ_AP028461.1"/>
</dbReference>
<keyword evidence="2" id="KW-0812">Transmembrane</keyword>
<evidence type="ECO:0000256" key="1">
    <source>
        <dbReference type="SAM" id="MobiDB-lite"/>
    </source>
</evidence>
<feature type="compositionally biased region" description="Polar residues" evidence="1">
    <location>
        <begin position="704"/>
        <end position="714"/>
    </location>
</feature>
<feature type="transmembrane region" description="Helical" evidence="2">
    <location>
        <begin position="115"/>
        <end position="134"/>
    </location>
</feature>
<feature type="compositionally biased region" description="Polar residues" evidence="1">
    <location>
        <begin position="677"/>
        <end position="694"/>
    </location>
</feature>
<dbReference type="CDD" id="cd06462">
    <property type="entry name" value="Peptidase_S24_S26"/>
    <property type="match status" value="1"/>
</dbReference>
<feature type="transmembrane region" description="Helical" evidence="2">
    <location>
        <begin position="154"/>
        <end position="171"/>
    </location>
</feature>
<accession>A0ABW4ADA8</accession>
<keyword evidence="2" id="KW-0472">Membrane</keyword>
<feature type="transmembrane region" description="Helical" evidence="2">
    <location>
        <begin position="177"/>
        <end position="201"/>
    </location>
</feature>
<evidence type="ECO:0000313" key="3">
    <source>
        <dbReference type="EMBL" id="MFD1368530.1"/>
    </source>
</evidence>